<gene>
    <name evidence="5" type="primary">fcl</name>
    <name evidence="7" type="ORF">EI684_19975</name>
</gene>
<feature type="binding site" evidence="5">
    <location>
        <position position="214"/>
    </location>
    <ligand>
        <name>substrate</name>
    </ligand>
</feature>
<dbReference type="GO" id="GO:0050577">
    <property type="term" value="F:GDP-L-fucose synthase activity"/>
    <property type="evidence" value="ECO:0007669"/>
    <property type="project" value="UniProtKB-UniRule"/>
</dbReference>
<evidence type="ECO:0000256" key="5">
    <source>
        <dbReference type="HAMAP-Rule" id="MF_00956"/>
    </source>
</evidence>
<feature type="binding site" evidence="5">
    <location>
        <position position="221"/>
    </location>
    <ligand>
        <name>substrate</name>
    </ligand>
</feature>
<dbReference type="AlphaFoldDB" id="A0A426TSD9"/>
<feature type="site" description="Important for catalytic activity" evidence="5">
    <location>
        <position position="119"/>
    </location>
</feature>
<evidence type="ECO:0000256" key="3">
    <source>
        <dbReference type="ARBA" id="ARBA00023002"/>
    </source>
</evidence>
<dbReference type="HAMAP" id="MF_00956">
    <property type="entry name" value="GDP_fucose_synth"/>
    <property type="match status" value="1"/>
</dbReference>
<evidence type="ECO:0000256" key="1">
    <source>
        <dbReference type="ARBA" id="ARBA00005959"/>
    </source>
</evidence>
<dbReference type="EC" id="1.1.1.271" evidence="5"/>
<feature type="site" description="Important for catalytic activity" evidence="5">
    <location>
        <position position="121"/>
    </location>
</feature>
<dbReference type="Gene3D" id="3.90.25.10">
    <property type="entry name" value="UDP-galactose 4-epimerase, domain 1"/>
    <property type="match status" value="1"/>
</dbReference>
<comment type="similarity">
    <text evidence="1 5">Belongs to the NAD(P)-dependent epimerase/dehydratase family. Fucose synthase subfamily.</text>
</comment>
<comment type="function">
    <text evidence="5">Catalyzes the two-step NADP-dependent conversion of GDP-4-dehydro-6-deoxy-D-mannose to GDP-fucose, involving an epimerase and a reductase reaction.</text>
</comment>
<dbReference type="InterPro" id="IPR001509">
    <property type="entry name" value="Epimerase_deHydtase"/>
</dbReference>
<keyword evidence="4 5" id="KW-0413">Isomerase</keyword>
<evidence type="ECO:0000259" key="6">
    <source>
        <dbReference type="Pfam" id="PF01370"/>
    </source>
</evidence>
<sequence length="319" mass="35423">MNNTPWPTSQTFWQDKRVVVTGGAGFLGSFVVNTLRQRGAAEIIIPRSASYNLVDGDAVRQLLADARPDLVIHLAARVGGIGANREHPADFFYDNLMMGVQLLHESYRQGVAKFVAVGTVCSYPKFAPIPFREDDIWNGYPEETNAPYGLAKKMMLVQSQTYREQYGYNSIFLLPVNLYGPGDNFDPASSHVIPALIKKCVEAKAAGAATIEAWGDGSPTREFLYVEDAAEGIVLAAERYNQSDPVNIGSSYEISIKDLTETITRLTGFNGQIVWDTTKPNGQPRRKLDVSRAQERFGFVSHTSFEEGLRRTVAWYERA</sequence>
<feature type="binding site" evidence="5">
    <location>
        <position position="191"/>
    </location>
    <ligand>
        <name>NADP(+)</name>
        <dbReference type="ChEBI" id="CHEBI:58349"/>
    </ligand>
</feature>
<organism evidence="7 8">
    <name type="scientific">Candidatus Viridilinea halotolerans</name>
    <dbReference type="NCBI Taxonomy" id="2491704"/>
    <lineage>
        <taxon>Bacteria</taxon>
        <taxon>Bacillati</taxon>
        <taxon>Chloroflexota</taxon>
        <taxon>Chloroflexia</taxon>
        <taxon>Chloroflexales</taxon>
        <taxon>Chloroflexineae</taxon>
        <taxon>Oscillochloridaceae</taxon>
        <taxon>Candidatus Viridilinea</taxon>
    </lineage>
</organism>
<dbReference type="EMBL" id="RSAS01000825">
    <property type="protein sequence ID" value="RRR66850.1"/>
    <property type="molecule type" value="Genomic_DNA"/>
</dbReference>
<dbReference type="PANTHER" id="PTHR43238:SF1">
    <property type="entry name" value="GDP-L-FUCOSE SYNTHASE"/>
    <property type="match status" value="1"/>
</dbReference>
<keyword evidence="3 5" id="KW-0560">Oxidoreductase</keyword>
<comment type="caution">
    <text evidence="7">The sequence shown here is derived from an EMBL/GenBank/DDBJ whole genome shotgun (WGS) entry which is preliminary data.</text>
</comment>
<dbReference type="PANTHER" id="PTHR43238">
    <property type="entry name" value="GDP-L-FUCOSE SYNTHASE"/>
    <property type="match status" value="1"/>
</dbReference>
<feature type="active site" description="Proton donor/acceptor" evidence="5">
    <location>
        <position position="148"/>
    </location>
</feature>
<evidence type="ECO:0000313" key="7">
    <source>
        <dbReference type="EMBL" id="RRR66850.1"/>
    </source>
</evidence>
<comment type="catalytic activity">
    <reaction evidence="5">
        <text>GDP-beta-L-fucose + NADP(+) = GDP-4-dehydro-alpha-D-rhamnose + NADPH + H(+)</text>
        <dbReference type="Rhea" id="RHEA:18885"/>
        <dbReference type="ChEBI" id="CHEBI:15378"/>
        <dbReference type="ChEBI" id="CHEBI:57273"/>
        <dbReference type="ChEBI" id="CHEBI:57783"/>
        <dbReference type="ChEBI" id="CHEBI:57964"/>
        <dbReference type="ChEBI" id="CHEBI:58349"/>
        <dbReference type="EC" id="1.1.1.271"/>
    </reaction>
</comment>
<feature type="binding site" evidence="5">
    <location>
        <begin position="22"/>
        <end position="28"/>
    </location>
    <ligand>
        <name>NADP(+)</name>
        <dbReference type="ChEBI" id="CHEBI:58349"/>
    </ligand>
</feature>
<feature type="domain" description="NAD-dependent epimerase/dehydratase" evidence="6">
    <location>
        <begin position="18"/>
        <end position="249"/>
    </location>
</feature>
<dbReference type="SUPFAM" id="SSF51735">
    <property type="entry name" value="NAD(P)-binding Rossmann-fold domains"/>
    <property type="match status" value="1"/>
</dbReference>
<dbReference type="CDD" id="cd05239">
    <property type="entry name" value="GDP_FS_SDR_e"/>
    <property type="match status" value="1"/>
</dbReference>
<accession>A0A426TSD9</accession>
<dbReference type="GO" id="GO:0070401">
    <property type="term" value="F:NADP+ binding"/>
    <property type="evidence" value="ECO:0007669"/>
    <property type="project" value="UniProtKB-UniRule"/>
</dbReference>
<reference evidence="7 8" key="1">
    <citation type="submission" date="2018-12" db="EMBL/GenBank/DDBJ databases">
        <title>Genome Sequence of Candidatus Viridilinea halotolerans isolated from saline sulfide-rich spring.</title>
        <authorList>
            <person name="Grouzdev D.S."/>
            <person name="Burganskaya E.I."/>
            <person name="Krutkina M.S."/>
            <person name="Sukhacheva M.V."/>
            <person name="Gorlenko V.M."/>
        </authorList>
    </citation>
    <scope>NUCLEOTIDE SEQUENCE [LARGE SCALE GENOMIC DNA]</scope>
    <source>
        <strain evidence="7">Chok-6</strain>
    </source>
</reference>
<comment type="pathway">
    <text evidence="5">Nucleotide-sugar biosynthesis; GDP-L-fucose biosynthesis via de novo pathway; GDP-L-fucose from GDP-alpha-D-mannose: step 2/2.</text>
</comment>
<feature type="binding site" evidence="5">
    <location>
        <position position="152"/>
    </location>
    <ligand>
        <name>NADP(+)</name>
        <dbReference type="ChEBI" id="CHEBI:58349"/>
    </ligand>
</feature>
<dbReference type="InterPro" id="IPR028614">
    <property type="entry name" value="GDP_fucose/colitose_synth"/>
</dbReference>
<evidence type="ECO:0000256" key="4">
    <source>
        <dbReference type="ARBA" id="ARBA00023235"/>
    </source>
</evidence>
<feature type="binding site" evidence="5">
    <location>
        <position position="199"/>
    </location>
    <ligand>
        <name>substrate</name>
    </ligand>
</feature>
<name>A0A426TSD9_9CHLR</name>
<protein>
    <recommendedName>
        <fullName evidence="5">GDP-L-fucose synthase</fullName>
        <ecNumber evidence="5">1.1.1.271</ecNumber>
    </recommendedName>
    <alternativeName>
        <fullName evidence="5">GDP-4-keto-6-deoxy-D-mannose-3,5-epimerase-4-reductase</fullName>
    </alternativeName>
</protein>
<proteinExistence type="inferred from homology"/>
<dbReference type="InterPro" id="IPR036291">
    <property type="entry name" value="NAD(P)-bd_dom_sf"/>
</dbReference>
<dbReference type="UniPathway" id="UPA00128">
    <property type="reaction ID" value="UER00191"/>
</dbReference>
<keyword evidence="2 5" id="KW-0521">NADP</keyword>
<dbReference type="GO" id="GO:0016853">
    <property type="term" value="F:isomerase activity"/>
    <property type="evidence" value="ECO:0007669"/>
    <property type="project" value="UniProtKB-KW"/>
</dbReference>
<dbReference type="Pfam" id="PF01370">
    <property type="entry name" value="Epimerase"/>
    <property type="match status" value="1"/>
</dbReference>
<comment type="caution">
    <text evidence="5">Lacks conserved residue(s) required for the propagation of feature annotation.</text>
</comment>
<dbReference type="Proteomes" id="UP000280307">
    <property type="component" value="Unassembled WGS sequence"/>
</dbReference>
<evidence type="ECO:0000256" key="2">
    <source>
        <dbReference type="ARBA" id="ARBA00022857"/>
    </source>
</evidence>
<evidence type="ECO:0000313" key="8">
    <source>
        <dbReference type="Proteomes" id="UP000280307"/>
    </source>
</evidence>
<dbReference type="GO" id="GO:0042351">
    <property type="term" value="P:'de novo' GDP-L-fucose biosynthetic process"/>
    <property type="evidence" value="ECO:0007669"/>
    <property type="project" value="UniProtKB-UniRule"/>
</dbReference>
<feature type="binding site" evidence="5">
    <location>
        <begin position="175"/>
        <end position="178"/>
    </location>
    <ligand>
        <name>NADP(+)</name>
        <dbReference type="ChEBI" id="CHEBI:58349"/>
    </ligand>
</feature>
<dbReference type="Gene3D" id="3.40.50.720">
    <property type="entry name" value="NAD(P)-binding Rossmann-like Domain"/>
    <property type="match status" value="1"/>
</dbReference>
<keyword evidence="5" id="KW-0511">Multifunctional enzyme</keyword>